<name>A0A512NN37_9HYPH</name>
<proteinExistence type="inferred from homology"/>
<evidence type="ECO:0000256" key="3">
    <source>
        <dbReference type="ARBA" id="ARBA00022670"/>
    </source>
</evidence>
<reference evidence="7 8" key="1">
    <citation type="submission" date="2019-07" db="EMBL/GenBank/DDBJ databases">
        <title>Whole genome shotgun sequence of Reyranella soli NBRC 108950.</title>
        <authorList>
            <person name="Hosoyama A."/>
            <person name="Uohara A."/>
            <person name="Ohji S."/>
            <person name="Ichikawa N."/>
        </authorList>
    </citation>
    <scope>NUCLEOTIDE SEQUENCE [LARGE SCALE GENOMIC DNA]</scope>
    <source>
        <strain evidence="7 8">NBRC 108950</strain>
    </source>
</reference>
<evidence type="ECO:0000256" key="2">
    <source>
        <dbReference type="ARBA" id="ARBA00022438"/>
    </source>
</evidence>
<dbReference type="RefSeq" id="WP_147155699.1">
    <property type="nucleotide sequence ID" value="NZ_BKAJ01000159.1"/>
</dbReference>
<keyword evidence="2 7" id="KW-0031">Aminopeptidase</keyword>
<dbReference type="PANTHER" id="PTHR11963:SF20">
    <property type="entry name" value="PEPTIDASE B"/>
    <property type="match status" value="1"/>
</dbReference>
<dbReference type="EMBL" id="BKAJ01000159">
    <property type="protein sequence ID" value="GEP60350.1"/>
    <property type="molecule type" value="Genomic_DNA"/>
</dbReference>
<dbReference type="Gene3D" id="3.40.220.10">
    <property type="entry name" value="Leucine Aminopeptidase, subunit E, domain 1"/>
    <property type="match status" value="1"/>
</dbReference>
<dbReference type="Pfam" id="PF00883">
    <property type="entry name" value="Peptidase_M17"/>
    <property type="match status" value="1"/>
</dbReference>
<evidence type="ECO:0000259" key="6">
    <source>
        <dbReference type="PROSITE" id="PS00631"/>
    </source>
</evidence>
<organism evidence="7 8">
    <name type="scientific">Reyranella soli</name>
    <dbReference type="NCBI Taxonomy" id="1230389"/>
    <lineage>
        <taxon>Bacteria</taxon>
        <taxon>Pseudomonadati</taxon>
        <taxon>Pseudomonadota</taxon>
        <taxon>Alphaproteobacteria</taxon>
        <taxon>Hyphomicrobiales</taxon>
        <taxon>Reyranellaceae</taxon>
        <taxon>Reyranella</taxon>
    </lineage>
</organism>
<keyword evidence="3" id="KW-0645">Protease</keyword>
<dbReference type="PROSITE" id="PS00631">
    <property type="entry name" value="CYTOSOL_AP"/>
    <property type="match status" value="1"/>
</dbReference>
<dbReference type="Gene3D" id="3.40.630.10">
    <property type="entry name" value="Zn peptidases"/>
    <property type="match status" value="1"/>
</dbReference>
<keyword evidence="5" id="KW-0464">Manganese</keyword>
<keyword evidence="4" id="KW-0378">Hydrolase</keyword>
<dbReference type="PRINTS" id="PR00481">
    <property type="entry name" value="LAMNOPPTDASE"/>
</dbReference>
<dbReference type="SUPFAM" id="SSF53187">
    <property type="entry name" value="Zn-dependent exopeptidases"/>
    <property type="match status" value="1"/>
</dbReference>
<dbReference type="InterPro" id="IPR000819">
    <property type="entry name" value="Peptidase_M17_C"/>
</dbReference>
<dbReference type="GO" id="GO:0030145">
    <property type="term" value="F:manganese ion binding"/>
    <property type="evidence" value="ECO:0007669"/>
    <property type="project" value="InterPro"/>
</dbReference>
<dbReference type="InterPro" id="IPR048816">
    <property type="entry name" value="Peptidase_M17_N_1"/>
</dbReference>
<comment type="similarity">
    <text evidence="1">Belongs to the peptidase M17 family.</text>
</comment>
<evidence type="ECO:0000313" key="7">
    <source>
        <dbReference type="EMBL" id="GEP60350.1"/>
    </source>
</evidence>
<evidence type="ECO:0000256" key="4">
    <source>
        <dbReference type="ARBA" id="ARBA00022801"/>
    </source>
</evidence>
<dbReference type="Pfam" id="PF21337">
    <property type="entry name" value="Peptidase_M17_N_1"/>
    <property type="match status" value="1"/>
</dbReference>
<accession>A0A512NN37</accession>
<feature type="domain" description="Cytosol aminopeptidase" evidence="6">
    <location>
        <begin position="307"/>
        <end position="314"/>
    </location>
</feature>
<dbReference type="InterPro" id="IPR043472">
    <property type="entry name" value="Macro_dom-like"/>
</dbReference>
<dbReference type="Proteomes" id="UP000321058">
    <property type="component" value="Unassembled WGS sequence"/>
</dbReference>
<dbReference type="PANTHER" id="PTHR11963">
    <property type="entry name" value="LEUCINE AMINOPEPTIDASE-RELATED"/>
    <property type="match status" value="1"/>
</dbReference>
<evidence type="ECO:0000256" key="5">
    <source>
        <dbReference type="ARBA" id="ARBA00023211"/>
    </source>
</evidence>
<comment type="caution">
    <text evidence="7">The sequence shown here is derived from an EMBL/GenBank/DDBJ whole genome shotgun (WGS) entry which is preliminary data.</text>
</comment>
<dbReference type="OrthoDB" id="9809354at2"/>
<dbReference type="InterPro" id="IPR011356">
    <property type="entry name" value="Leucine_aapep/pepB"/>
</dbReference>
<dbReference type="GO" id="GO:0070006">
    <property type="term" value="F:metalloaminopeptidase activity"/>
    <property type="evidence" value="ECO:0007669"/>
    <property type="project" value="InterPro"/>
</dbReference>
<gene>
    <name evidence="7" type="ORF">RSO01_75160</name>
</gene>
<evidence type="ECO:0000256" key="1">
    <source>
        <dbReference type="ARBA" id="ARBA00009528"/>
    </source>
</evidence>
<sequence>MALPFVDRSSSSLPIQIVGQSSWRKWLKEQSAARRGWLESTGVTGKAGDLAVLPGRDGKAAGAVLVLSAKPSLWDFGALATRLPAGTWRLASDTAPVLPTDAAVAIGLGTWRFERYRTNKAKAGAVKLLWPQGADKARATAMIEAISMARDLITTPSSDMGPAELAAAAQELAKTHKARIKVIVGDDLLKQNYPMVHAVGRASTRAPRLIDLTWGKDSDPKVTLVGKGVCFDTGGLDLKGASGMLMMKKDMGGAATVMAVASMVMAAKLPVRLRLLVPAVENSVAGNAFRPMDVVPTRKGITVEIGNTDAEGRLILCDALHEGASEKPTMMVDCATLTGAARVALGTDLPALFCNDDALADDLIAAGKAVTDPMWRMPLFAGYRRLLDSKVADINNAPGVAFGGAITAALYLQEFVPDDVAWAHFDMMAWNNSTRPGRPEGGEAQVARAIFAAIEKRVGAPAT</sequence>
<dbReference type="CDD" id="cd00433">
    <property type="entry name" value="Peptidase_M17"/>
    <property type="match status" value="1"/>
</dbReference>
<keyword evidence="8" id="KW-1185">Reference proteome</keyword>
<dbReference type="GO" id="GO:0005737">
    <property type="term" value="C:cytoplasm"/>
    <property type="evidence" value="ECO:0007669"/>
    <property type="project" value="InterPro"/>
</dbReference>
<evidence type="ECO:0000313" key="8">
    <source>
        <dbReference type="Proteomes" id="UP000321058"/>
    </source>
</evidence>
<protein>
    <submittedName>
        <fullName evidence="7">Leucyl aminopeptidase</fullName>
    </submittedName>
</protein>
<dbReference type="AlphaFoldDB" id="A0A512NN37"/>
<dbReference type="GO" id="GO:0006508">
    <property type="term" value="P:proteolysis"/>
    <property type="evidence" value="ECO:0007669"/>
    <property type="project" value="UniProtKB-KW"/>
</dbReference>